<dbReference type="EMBL" id="MN234165">
    <property type="protein sequence ID" value="QFG08454.1"/>
    <property type="molecule type" value="Genomic_DNA"/>
</dbReference>
<gene>
    <name evidence="1" type="primary">68</name>
    <name evidence="1" type="ORF">SEA_YUNKEL11_68</name>
</gene>
<reference evidence="1 2" key="1">
    <citation type="submission" date="2019-07" db="EMBL/GenBank/DDBJ databases">
        <authorList>
            <person name="Abad L.A."/>
            <person name="Stoner T.H."/>
            <person name="Garlena R.A."/>
            <person name="Russell D.A."/>
            <person name="Pope W.H."/>
            <person name="Jacobs-Sera D."/>
            <person name="Hatfull G.F."/>
        </authorList>
    </citation>
    <scope>NUCLEOTIDE SEQUENCE [LARGE SCALE GENOMIC DNA]</scope>
</reference>
<dbReference type="Proteomes" id="UP000326275">
    <property type="component" value="Segment"/>
</dbReference>
<name>A0A5J6TDJ7_9CAUD</name>
<protein>
    <submittedName>
        <fullName evidence="1">Uncharacterized protein</fullName>
    </submittedName>
</protein>
<evidence type="ECO:0000313" key="2">
    <source>
        <dbReference type="Proteomes" id="UP000326275"/>
    </source>
</evidence>
<keyword evidence="2" id="KW-1185">Reference proteome</keyword>
<proteinExistence type="predicted"/>
<dbReference type="RefSeq" id="YP_009954245.1">
    <property type="nucleotide sequence ID" value="NC_051630.1"/>
</dbReference>
<dbReference type="KEGG" id="vg:60325732"/>
<sequence>MSAGLRSTFTAKYFGRCGGCPSQIQPGDEVAYMADGGLIHVDCEDNSRDETKTRRHPVCTDCWLEHPKGECP</sequence>
<accession>A0A5J6TDJ7</accession>
<organism evidence="1 2">
    <name type="scientific">Mycobacterium phage Yunkel11</name>
    <dbReference type="NCBI Taxonomy" id="2599886"/>
    <lineage>
        <taxon>Viruses</taxon>
        <taxon>Duplodnaviria</taxon>
        <taxon>Heunggongvirae</taxon>
        <taxon>Uroviricota</taxon>
        <taxon>Caudoviricetes</taxon>
        <taxon>Weiservirinae</taxon>
        <taxon>Anayavirus</taxon>
        <taxon>Anayavirus yunkel11</taxon>
    </lineage>
</organism>
<dbReference type="GeneID" id="60325732"/>
<evidence type="ECO:0000313" key="1">
    <source>
        <dbReference type="EMBL" id="QFG08454.1"/>
    </source>
</evidence>